<dbReference type="Proteomes" id="UP001165083">
    <property type="component" value="Unassembled WGS sequence"/>
</dbReference>
<comment type="caution">
    <text evidence="2">The sequence shown here is derived from an EMBL/GenBank/DDBJ whole genome shotgun (WGS) entry which is preliminary data.</text>
</comment>
<feature type="compositionally biased region" description="Polar residues" evidence="1">
    <location>
        <begin position="112"/>
        <end position="128"/>
    </location>
</feature>
<evidence type="ECO:0000313" key="3">
    <source>
        <dbReference type="Proteomes" id="UP001165083"/>
    </source>
</evidence>
<reference evidence="2" key="1">
    <citation type="submission" date="2023-04" db="EMBL/GenBank/DDBJ databases">
        <title>Phytophthora lilii NBRC 32176.</title>
        <authorList>
            <person name="Ichikawa N."/>
            <person name="Sato H."/>
            <person name="Tonouchi N."/>
        </authorList>
    </citation>
    <scope>NUCLEOTIDE SEQUENCE</scope>
    <source>
        <strain evidence="2">NBRC 32176</strain>
    </source>
</reference>
<sequence>MSGSDDDAPLVDAAVGGKRGRNAEDEGEHLGPALVAGVGILLYKVSVFTPTDAPVTGRRKSYLNITPRNVRRVFVTEEQSIDSTAENPINLFNKEKEVESQQESDNDDYDDNQASRSEQATRQLLQHSTVRDTSAELTFLSQRQVIHRNPPVRVDPEVATTTKKKGQRGKNAANSNDQGEATGLGRWQWSKLLKKNSDGDTDTSAADSSRSQERQGFLDASSRLVSLITKQNSRNRYDELATKTKLSSMIKVLSAYIIVLLDNPNQAIEMHHHSPPSQRKLPVCDSRQEPSEETKANNSDDDEDDDW</sequence>
<accession>A0A9W6TZ12</accession>
<dbReference type="AlphaFoldDB" id="A0A9W6TZ12"/>
<feature type="region of interest" description="Disordered" evidence="1">
    <location>
        <begin position="141"/>
        <end position="217"/>
    </location>
</feature>
<feature type="region of interest" description="Disordered" evidence="1">
    <location>
        <begin position="269"/>
        <end position="307"/>
    </location>
</feature>
<name>A0A9W6TZ12_9STRA</name>
<evidence type="ECO:0000313" key="2">
    <source>
        <dbReference type="EMBL" id="GMF22752.1"/>
    </source>
</evidence>
<dbReference type="OrthoDB" id="21443at2759"/>
<feature type="region of interest" description="Disordered" evidence="1">
    <location>
        <begin position="1"/>
        <end position="26"/>
    </location>
</feature>
<gene>
    <name evidence="2" type="ORF">Plil01_000911800</name>
</gene>
<keyword evidence="3" id="KW-1185">Reference proteome</keyword>
<dbReference type="EMBL" id="BSXW01000450">
    <property type="protein sequence ID" value="GMF22752.1"/>
    <property type="molecule type" value="Genomic_DNA"/>
</dbReference>
<evidence type="ECO:0000256" key="1">
    <source>
        <dbReference type="SAM" id="MobiDB-lite"/>
    </source>
</evidence>
<feature type="compositionally biased region" description="Acidic residues" evidence="1">
    <location>
        <begin position="100"/>
        <end position="111"/>
    </location>
</feature>
<feature type="region of interest" description="Disordered" evidence="1">
    <location>
        <begin position="86"/>
        <end position="128"/>
    </location>
</feature>
<organism evidence="2 3">
    <name type="scientific">Phytophthora lilii</name>
    <dbReference type="NCBI Taxonomy" id="2077276"/>
    <lineage>
        <taxon>Eukaryota</taxon>
        <taxon>Sar</taxon>
        <taxon>Stramenopiles</taxon>
        <taxon>Oomycota</taxon>
        <taxon>Peronosporomycetes</taxon>
        <taxon>Peronosporales</taxon>
        <taxon>Peronosporaceae</taxon>
        <taxon>Phytophthora</taxon>
    </lineage>
</organism>
<proteinExistence type="predicted"/>
<protein>
    <submittedName>
        <fullName evidence="2">Unnamed protein product</fullName>
    </submittedName>
</protein>
<feature type="compositionally biased region" description="Basic and acidic residues" evidence="1">
    <location>
        <begin position="286"/>
        <end position="295"/>
    </location>
</feature>